<evidence type="ECO:0000313" key="5">
    <source>
        <dbReference type="EMBL" id="AMY24219.1"/>
    </source>
</evidence>
<comment type="cofactor">
    <cofactor evidence="1">
        <name>FAD</name>
        <dbReference type="ChEBI" id="CHEBI:57692"/>
    </cofactor>
</comment>
<evidence type="ECO:0000256" key="3">
    <source>
        <dbReference type="ARBA" id="ARBA00023014"/>
    </source>
</evidence>
<protein>
    <submittedName>
        <fullName evidence="5">Benzoate 1,2-dioxygenase electron transfer component</fullName>
    </submittedName>
</protein>
<dbReference type="CDD" id="cd06217">
    <property type="entry name" value="FNR_iron_sulfur_binding_3"/>
    <property type="match status" value="1"/>
</dbReference>
<keyword evidence="5" id="KW-0223">Dioxygenase</keyword>
<reference evidence="5 6" key="1">
    <citation type="journal article" date="2016" name="Genome Announc.">
        <title>Complete Genome and Plasmid Sequences for Rhodococcus fascians D188 and Draft Sequences for Rhodococcus Isolates PBTS 1 and PBTS 2.</title>
        <authorList>
            <person name="Stamler R.A."/>
            <person name="Vereecke D."/>
            <person name="Zhang Y."/>
            <person name="Schilkey F."/>
            <person name="Devitt N."/>
            <person name="Randall J.J."/>
        </authorList>
    </citation>
    <scope>NUCLEOTIDE SEQUENCE [LARGE SCALE GENOMIC DNA]</scope>
    <source>
        <strain evidence="5 6">PBTS2</strain>
    </source>
</reference>
<dbReference type="PATRIC" id="fig|1653479.3.peg.2965"/>
<dbReference type="InterPro" id="IPR001433">
    <property type="entry name" value="OxRdtase_FAD/NAD-bd"/>
</dbReference>
<dbReference type="SUPFAM" id="SSF52343">
    <property type="entry name" value="Ferredoxin reductase-like, C-terminal NADP-linked domain"/>
    <property type="match status" value="1"/>
</dbReference>
<keyword evidence="2" id="KW-0408">Iron</keyword>
<evidence type="ECO:0000313" key="6">
    <source>
        <dbReference type="Proteomes" id="UP000076038"/>
    </source>
</evidence>
<accession>A0A143QMR3</accession>
<dbReference type="SUPFAM" id="SSF63380">
    <property type="entry name" value="Riboflavin synthase domain-like"/>
    <property type="match status" value="1"/>
</dbReference>
<dbReference type="InterPro" id="IPR050415">
    <property type="entry name" value="MRET"/>
</dbReference>
<dbReference type="InterPro" id="IPR039261">
    <property type="entry name" value="FNR_nucleotide-bd"/>
</dbReference>
<evidence type="ECO:0000256" key="1">
    <source>
        <dbReference type="ARBA" id="ARBA00001974"/>
    </source>
</evidence>
<dbReference type="InterPro" id="IPR017938">
    <property type="entry name" value="Riboflavin_synthase-like_b-brl"/>
</dbReference>
<keyword evidence="3" id="KW-0411">Iron-sulfur</keyword>
<dbReference type="OrthoDB" id="5179582at2"/>
<keyword evidence="2" id="KW-0479">Metal-binding</keyword>
<proteinExistence type="predicted"/>
<reference evidence="6" key="2">
    <citation type="submission" date="2016-04" db="EMBL/GenBank/DDBJ databases">
        <title>Complete Genome and Plasmid Sequences for Rhodococcus fascians D188 and Draft Sequences for Rhodococcus spp. Isolates PBTS 1 and PBTS 2.</title>
        <authorList>
            <person name="Stamer R."/>
            <person name="Vereecke D."/>
            <person name="Zhang Y."/>
            <person name="Schilkey F."/>
            <person name="Devitt N."/>
            <person name="Randall J."/>
        </authorList>
    </citation>
    <scope>NUCLEOTIDE SEQUENCE [LARGE SCALE GENOMIC DNA]</scope>
    <source>
        <strain evidence="6">PBTS2</strain>
    </source>
</reference>
<dbReference type="Gene3D" id="3.40.50.80">
    <property type="entry name" value="Nucleotide-binding domain of ferredoxin-NADP reductase (FNR) module"/>
    <property type="match status" value="1"/>
</dbReference>
<dbReference type="Gene3D" id="2.40.30.10">
    <property type="entry name" value="Translation factors"/>
    <property type="match status" value="1"/>
</dbReference>
<name>A0A143QMR3_RHOFA</name>
<dbReference type="GO" id="GO:0051537">
    <property type="term" value="F:2 iron, 2 sulfur cluster binding"/>
    <property type="evidence" value="ECO:0007669"/>
    <property type="project" value="UniProtKB-KW"/>
</dbReference>
<dbReference type="GO" id="GO:0051213">
    <property type="term" value="F:dioxygenase activity"/>
    <property type="evidence" value="ECO:0007669"/>
    <property type="project" value="UniProtKB-KW"/>
</dbReference>
<dbReference type="Proteomes" id="UP000076038">
    <property type="component" value="Chromosome"/>
</dbReference>
<evidence type="ECO:0000259" key="4">
    <source>
        <dbReference type="PROSITE" id="PS51384"/>
    </source>
</evidence>
<keyword evidence="2" id="KW-0001">2Fe-2S</keyword>
<dbReference type="PROSITE" id="PS51384">
    <property type="entry name" value="FAD_FR"/>
    <property type="match status" value="1"/>
</dbReference>
<dbReference type="Pfam" id="PF00175">
    <property type="entry name" value="NAD_binding_1"/>
    <property type="match status" value="1"/>
</dbReference>
<dbReference type="InterPro" id="IPR017927">
    <property type="entry name" value="FAD-bd_FR_type"/>
</dbReference>
<dbReference type="EMBL" id="CP015220">
    <property type="protein sequence ID" value="AMY24219.1"/>
    <property type="molecule type" value="Genomic_DNA"/>
</dbReference>
<evidence type="ECO:0000256" key="2">
    <source>
        <dbReference type="ARBA" id="ARBA00022714"/>
    </source>
</evidence>
<dbReference type="AlphaFoldDB" id="A0A143QMR3"/>
<sequence length="250" mass="26772">MAVTAGAKPWLVATAAAVRRETPTASTLVLDVDGWPGHLAGQHVDVKLTAEDGYSAQRSYSLASAPDGTTRIEIAVQNVADGEVSPYLVESVEVGDRIEIRGPVGRWFVWRPPQPSETPSPPILLVGGGSGIVPLRAMVRAQASATGGRVPFRVLYSVREPAEVYFADEWAHPPAGVDVTMIHTRRAPAGSTRPLGRITLEDIDAHGWPAEYEPRCYICGPTSFVDTVADMLVARGHSAANIRTERFGPS</sequence>
<dbReference type="Pfam" id="PF00970">
    <property type="entry name" value="FAD_binding_6"/>
    <property type="match status" value="1"/>
</dbReference>
<keyword evidence="6" id="KW-1185">Reference proteome</keyword>
<feature type="domain" description="FAD-binding FR-type" evidence="4">
    <location>
        <begin position="8"/>
        <end position="110"/>
    </location>
</feature>
<gene>
    <name evidence="5" type="primary">benC</name>
    <name evidence="5" type="ORF">A3Q41_02928</name>
</gene>
<keyword evidence="5" id="KW-0560">Oxidoreductase</keyword>
<dbReference type="PANTHER" id="PTHR47354:SF5">
    <property type="entry name" value="PROTEIN RFBI"/>
    <property type="match status" value="1"/>
</dbReference>
<dbReference type="KEGG" id="rhs:A3Q41_02928"/>
<dbReference type="PRINTS" id="PR00406">
    <property type="entry name" value="CYTB5RDTASE"/>
</dbReference>
<organism evidence="5 6">
    <name type="scientific">Rhodococcoides fascians</name>
    <name type="common">Rhodococcus fascians</name>
    <dbReference type="NCBI Taxonomy" id="1828"/>
    <lineage>
        <taxon>Bacteria</taxon>
        <taxon>Bacillati</taxon>
        <taxon>Actinomycetota</taxon>
        <taxon>Actinomycetes</taxon>
        <taxon>Mycobacteriales</taxon>
        <taxon>Nocardiaceae</taxon>
        <taxon>Rhodococcoides</taxon>
    </lineage>
</organism>
<dbReference type="PANTHER" id="PTHR47354">
    <property type="entry name" value="NADH OXIDOREDUCTASE HCR"/>
    <property type="match status" value="1"/>
</dbReference>
<dbReference type="InterPro" id="IPR008333">
    <property type="entry name" value="Cbr1-like_FAD-bd_dom"/>
</dbReference>